<evidence type="ECO:0000313" key="4">
    <source>
        <dbReference type="EMBL" id="MDQ0468707.1"/>
    </source>
</evidence>
<reference evidence="4 5" key="1">
    <citation type="submission" date="2023-07" db="EMBL/GenBank/DDBJ databases">
        <title>Genomic Encyclopedia of Type Strains, Phase IV (KMG-IV): sequencing the most valuable type-strain genomes for metagenomic binning, comparative biology and taxonomic classification.</title>
        <authorList>
            <person name="Goeker M."/>
        </authorList>
    </citation>
    <scope>NUCLEOTIDE SEQUENCE [LARGE SCALE GENOMIC DNA]</scope>
    <source>
        <strain evidence="4 5">DSM 19619</strain>
    </source>
</reference>
<dbReference type="InterPro" id="IPR051331">
    <property type="entry name" value="Chorismate_mutase-related"/>
</dbReference>
<keyword evidence="4" id="KW-0456">Lyase</keyword>
<dbReference type="Gene3D" id="1.20.59.10">
    <property type="entry name" value="Chorismate mutase"/>
    <property type="match status" value="1"/>
</dbReference>
<dbReference type="InterPro" id="IPR036263">
    <property type="entry name" value="Chorismate_II_sf"/>
</dbReference>
<evidence type="ECO:0000313" key="5">
    <source>
        <dbReference type="Proteomes" id="UP001242480"/>
    </source>
</evidence>
<evidence type="ECO:0000256" key="2">
    <source>
        <dbReference type="ARBA" id="ARBA00023235"/>
    </source>
</evidence>
<dbReference type="PANTHER" id="PTHR38041">
    <property type="entry name" value="CHORISMATE MUTASE"/>
    <property type="match status" value="1"/>
</dbReference>
<keyword evidence="2" id="KW-0413">Isomerase</keyword>
<dbReference type="EMBL" id="JAUSVX010000002">
    <property type="protein sequence ID" value="MDQ0468707.1"/>
    <property type="molecule type" value="Genomic_DNA"/>
</dbReference>
<dbReference type="SUPFAM" id="SSF48600">
    <property type="entry name" value="Chorismate mutase II"/>
    <property type="match status" value="1"/>
</dbReference>
<evidence type="ECO:0000259" key="3">
    <source>
        <dbReference type="PROSITE" id="PS51168"/>
    </source>
</evidence>
<dbReference type="InterPro" id="IPR002701">
    <property type="entry name" value="CM_II_prokaryot"/>
</dbReference>
<dbReference type="PANTHER" id="PTHR38041:SF1">
    <property type="entry name" value="CHORISMATE MUTASE"/>
    <property type="match status" value="1"/>
</dbReference>
<name>A0ABU0J679_9HYPH</name>
<evidence type="ECO:0000256" key="1">
    <source>
        <dbReference type="ARBA" id="ARBA00012404"/>
    </source>
</evidence>
<keyword evidence="5" id="KW-1185">Reference proteome</keyword>
<dbReference type="PROSITE" id="PS51168">
    <property type="entry name" value="CHORISMATE_MUT_2"/>
    <property type="match status" value="1"/>
</dbReference>
<proteinExistence type="predicted"/>
<dbReference type="Pfam" id="PF01817">
    <property type="entry name" value="CM_2"/>
    <property type="match status" value="1"/>
</dbReference>
<sequence>MSRDSLRREGLEDLRREIDRIDSGLIALLAERMGVVERVIAVKTRDNLPAIIPERIEDVVAHVRTEAAAQGLEPELAETVWRNLIDWVCRYEARHLG</sequence>
<organism evidence="4 5">
    <name type="scientific">Labrys wisconsinensis</name>
    <dbReference type="NCBI Taxonomy" id="425677"/>
    <lineage>
        <taxon>Bacteria</taxon>
        <taxon>Pseudomonadati</taxon>
        <taxon>Pseudomonadota</taxon>
        <taxon>Alphaproteobacteria</taxon>
        <taxon>Hyphomicrobiales</taxon>
        <taxon>Xanthobacteraceae</taxon>
        <taxon>Labrys</taxon>
    </lineage>
</organism>
<protein>
    <recommendedName>
        <fullName evidence="1">chorismate mutase</fullName>
        <ecNumber evidence="1">5.4.99.5</ecNumber>
    </recommendedName>
</protein>
<dbReference type="RefSeq" id="WP_307270284.1">
    <property type="nucleotide sequence ID" value="NZ_JAUSVX010000002.1"/>
</dbReference>
<comment type="caution">
    <text evidence="4">The sequence shown here is derived from an EMBL/GenBank/DDBJ whole genome shotgun (WGS) entry which is preliminary data.</text>
</comment>
<dbReference type="SMART" id="SM00830">
    <property type="entry name" value="CM_2"/>
    <property type="match status" value="1"/>
</dbReference>
<keyword evidence="4" id="KW-0670">Pyruvate</keyword>
<dbReference type="InterPro" id="IPR036979">
    <property type="entry name" value="CM_dom_sf"/>
</dbReference>
<accession>A0ABU0J679</accession>
<dbReference type="EC" id="5.4.99.5" evidence="1"/>
<dbReference type="Proteomes" id="UP001242480">
    <property type="component" value="Unassembled WGS sequence"/>
</dbReference>
<dbReference type="GO" id="GO:0043904">
    <property type="term" value="F:isochorismate pyruvate lyase activity"/>
    <property type="evidence" value="ECO:0007669"/>
    <property type="project" value="UniProtKB-EC"/>
</dbReference>
<gene>
    <name evidence="4" type="ORF">QO011_001707</name>
</gene>
<feature type="domain" description="Chorismate mutase" evidence="3">
    <location>
        <begin position="5"/>
        <end position="96"/>
    </location>
</feature>